<name>A0ABV3XWN7_9RHOB</name>
<gene>
    <name evidence="3" type="ORF">Ga0609869_003103</name>
</gene>
<protein>
    <submittedName>
        <fullName evidence="3">Flp pilus assembly pilin Flp</fullName>
    </submittedName>
</protein>
<reference evidence="3 4" key="1">
    <citation type="submission" date="2024-06" db="EMBL/GenBank/DDBJ databases">
        <title>Genome of Rhodovulum iodosum, a marine photoferrotroph.</title>
        <authorList>
            <person name="Bianchini G."/>
            <person name="Nikeleit V."/>
            <person name="Kappler A."/>
            <person name="Bryce C."/>
            <person name="Sanchez-Baracaldo P."/>
        </authorList>
    </citation>
    <scope>NUCLEOTIDE SEQUENCE [LARGE SCALE GENOMIC DNA]</scope>
    <source>
        <strain evidence="3 4">UT/N1</strain>
    </source>
</reference>
<keyword evidence="1" id="KW-0812">Transmembrane</keyword>
<proteinExistence type="predicted"/>
<feature type="transmembrane region" description="Helical" evidence="1">
    <location>
        <begin position="21"/>
        <end position="45"/>
    </location>
</feature>
<sequence>MDMAALKRNIGRSRAARFARAEGGVALIEFALFLPLVLLVFSVMLEASRTFWSFQSAISGVRDATRYLSRVVPGDICQPTPPGPGALVGYTATLTTIVSQSYSSTRSAFGTGVSVDSVTPTLACIAGSYRGGSAPVATVTAAVTITHPLAGAFTLFGAPFGPTTTTISDQARIYGQ</sequence>
<organism evidence="3 4">
    <name type="scientific">Rhodovulum iodosum</name>
    <dbReference type="NCBI Taxonomy" id="68291"/>
    <lineage>
        <taxon>Bacteria</taxon>
        <taxon>Pseudomonadati</taxon>
        <taxon>Pseudomonadota</taxon>
        <taxon>Alphaproteobacteria</taxon>
        <taxon>Rhodobacterales</taxon>
        <taxon>Paracoccaceae</taxon>
        <taxon>Rhodovulum</taxon>
    </lineage>
</organism>
<evidence type="ECO:0000259" key="2">
    <source>
        <dbReference type="Pfam" id="PF07811"/>
    </source>
</evidence>
<dbReference type="EMBL" id="JBEHHI010000003">
    <property type="protein sequence ID" value="MEX5729750.1"/>
    <property type="molecule type" value="Genomic_DNA"/>
</dbReference>
<evidence type="ECO:0000313" key="4">
    <source>
        <dbReference type="Proteomes" id="UP001560019"/>
    </source>
</evidence>
<evidence type="ECO:0000313" key="3">
    <source>
        <dbReference type="EMBL" id="MEX5729750.1"/>
    </source>
</evidence>
<comment type="caution">
    <text evidence="3">The sequence shown here is derived from an EMBL/GenBank/DDBJ whole genome shotgun (WGS) entry which is preliminary data.</text>
</comment>
<keyword evidence="1" id="KW-0472">Membrane</keyword>
<accession>A0ABV3XWN7</accession>
<keyword evidence="4" id="KW-1185">Reference proteome</keyword>
<dbReference type="InterPro" id="IPR012495">
    <property type="entry name" value="TadE-like_dom"/>
</dbReference>
<evidence type="ECO:0000256" key="1">
    <source>
        <dbReference type="SAM" id="Phobius"/>
    </source>
</evidence>
<dbReference type="Pfam" id="PF07811">
    <property type="entry name" value="TadE"/>
    <property type="match status" value="1"/>
</dbReference>
<feature type="domain" description="TadE-like" evidence="2">
    <location>
        <begin position="24"/>
        <end position="66"/>
    </location>
</feature>
<dbReference type="Proteomes" id="UP001560019">
    <property type="component" value="Unassembled WGS sequence"/>
</dbReference>
<keyword evidence="1" id="KW-1133">Transmembrane helix</keyword>